<evidence type="ECO:0000313" key="2">
    <source>
        <dbReference type="EMBL" id="GFS66196.1"/>
    </source>
</evidence>
<evidence type="ECO:0000256" key="1">
    <source>
        <dbReference type="SAM" id="MobiDB-lite"/>
    </source>
</evidence>
<proteinExistence type="predicted"/>
<evidence type="ECO:0000313" key="3">
    <source>
        <dbReference type="Proteomes" id="UP000887013"/>
    </source>
</evidence>
<gene>
    <name evidence="2" type="ORF">NPIL_189091</name>
</gene>
<protein>
    <submittedName>
        <fullName evidence="2">Uncharacterized protein</fullName>
    </submittedName>
</protein>
<feature type="compositionally biased region" description="Basic and acidic residues" evidence="1">
    <location>
        <begin position="61"/>
        <end position="73"/>
    </location>
</feature>
<feature type="region of interest" description="Disordered" evidence="1">
    <location>
        <begin position="47"/>
        <end position="93"/>
    </location>
</feature>
<sequence length="93" mass="10737">MASKIPIKNSLEYMDSQGKAKELMKTPCPNQCENHLNARNYESTIRNPYFSDIHPPPSHNSEIKTSEKEDFKPPTKIAKHSRKELYSTHLQPI</sequence>
<organism evidence="2 3">
    <name type="scientific">Nephila pilipes</name>
    <name type="common">Giant wood spider</name>
    <name type="synonym">Nephila maculata</name>
    <dbReference type="NCBI Taxonomy" id="299642"/>
    <lineage>
        <taxon>Eukaryota</taxon>
        <taxon>Metazoa</taxon>
        <taxon>Ecdysozoa</taxon>
        <taxon>Arthropoda</taxon>
        <taxon>Chelicerata</taxon>
        <taxon>Arachnida</taxon>
        <taxon>Araneae</taxon>
        <taxon>Araneomorphae</taxon>
        <taxon>Entelegynae</taxon>
        <taxon>Araneoidea</taxon>
        <taxon>Nephilidae</taxon>
        <taxon>Nephila</taxon>
    </lineage>
</organism>
<dbReference type="Proteomes" id="UP000887013">
    <property type="component" value="Unassembled WGS sequence"/>
</dbReference>
<keyword evidence="3" id="KW-1185">Reference proteome</keyword>
<comment type="caution">
    <text evidence="2">The sequence shown here is derived from an EMBL/GenBank/DDBJ whole genome shotgun (WGS) entry which is preliminary data.</text>
</comment>
<name>A0A8X6ML37_NEPPI</name>
<accession>A0A8X6ML37</accession>
<reference evidence="2" key="1">
    <citation type="submission" date="2020-08" db="EMBL/GenBank/DDBJ databases">
        <title>Multicomponent nature underlies the extraordinary mechanical properties of spider dragline silk.</title>
        <authorList>
            <person name="Kono N."/>
            <person name="Nakamura H."/>
            <person name="Mori M."/>
            <person name="Yoshida Y."/>
            <person name="Ohtoshi R."/>
            <person name="Malay A.D."/>
            <person name="Moran D.A.P."/>
            <person name="Tomita M."/>
            <person name="Numata K."/>
            <person name="Arakawa K."/>
        </authorList>
    </citation>
    <scope>NUCLEOTIDE SEQUENCE</scope>
</reference>
<dbReference type="AlphaFoldDB" id="A0A8X6ML37"/>
<dbReference type="EMBL" id="BMAW01048485">
    <property type="protein sequence ID" value="GFS66196.1"/>
    <property type="molecule type" value="Genomic_DNA"/>
</dbReference>